<gene>
    <name evidence="3" type="ORF">BWY73_00438</name>
</gene>
<evidence type="ECO:0000256" key="1">
    <source>
        <dbReference type="SAM" id="MobiDB-lite"/>
    </source>
</evidence>
<accession>A0A1V5MJW9</accession>
<feature type="signal peptide" evidence="2">
    <location>
        <begin position="1"/>
        <end position="30"/>
    </location>
</feature>
<feature type="region of interest" description="Disordered" evidence="1">
    <location>
        <begin position="205"/>
        <end position="240"/>
    </location>
</feature>
<organism evidence="3">
    <name type="scientific">candidate division TA06 bacterium ADurb.Bin417</name>
    <dbReference type="NCBI Taxonomy" id="1852828"/>
    <lineage>
        <taxon>Bacteria</taxon>
        <taxon>Bacteria division TA06</taxon>
    </lineage>
</organism>
<feature type="compositionally biased region" description="Pro residues" evidence="1">
    <location>
        <begin position="222"/>
        <end position="240"/>
    </location>
</feature>
<evidence type="ECO:0000313" key="3">
    <source>
        <dbReference type="EMBL" id="OPZ93210.1"/>
    </source>
</evidence>
<name>A0A1V5MJW9_UNCT6</name>
<keyword evidence="2" id="KW-0732">Signal</keyword>
<sequence length="240" mass="26567">MKLRGRVLVLAGLGLLLTAGLLLAENPAGADGGKAPGTEKPRPGIEKRVQGGDGGQWGALAQLGLSEEQKASIKSILDTQRERMNSVRQDSTLSREETKKKLAEIEKTGQEQVAALLTTEQKAKLAAWKEKQRADQERKMAERLADRLQLDTEQRVKILPLLKERQAKVQAVQNDQTISNEARKEKLREIHQTYQGKIVQYLSEEQKAKFTERPNGDRPKPLAQPPLPPAPPQPDAKPTA</sequence>
<dbReference type="AlphaFoldDB" id="A0A1V5MJW9"/>
<feature type="compositionally biased region" description="Basic and acidic residues" evidence="1">
    <location>
        <begin position="205"/>
        <end position="220"/>
    </location>
</feature>
<feature type="chain" id="PRO_5010743436" description="Periplasmic repressor CpxP" evidence="2">
    <location>
        <begin position="31"/>
        <end position="240"/>
    </location>
</feature>
<feature type="region of interest" description="Disordered" evidence="1">
    <location>
        <begin position="26"/>
        <end position="55"/>
    </location>
</feature>
<dbReference type="EMBL" id="MWAK01000038">
    <property type="protein sequence ID" value="OPZ93210.1"/>
    <property type="molecule type" value="Genomic_DNA"/>
</dbReference>
<reference evidence="3" key="1">
    <citation type="submission" date="2017-02" db="EMBL/GenBank/DDBJ databases">
        <title>Delving into the versatile metabolic prowess of the omnipresent phylum Bacteroidetes.</title>
        <authorList>
            <person name="Nobu M.K."/>
            <person name="Mei R."/>
            <person name="Narihiro T."/>
            <person name="Kuroda K."/>
            <person name="Liu W.-T."/>
        </authorList>
    </citation>
    <scope>NUCLEOTIDE SEQUENCE</scope>
    <source>
        <strain evidence="3">ADurb.Bin417</strain>
    </source>
</reference>
<feature type="compositionally biased region" description="Basic and acidic residues" evidence="1">
    <location>
        <begin position="37"/>
        <end position="50"/>
    </location>
</feature>
<comment type="caution">
    <text evidence="3">The sequence shown here is derived from an EMBL/GenBank/DDBJ whole genome shotgun (WGS) entry which is preliminary data.</text>
</comment>
<evidence type="ECO:0000256" key="2">
    <source>
        <dbReference type="SAM" id="SignalP"/>
    </source>
</evidence>
<dbReference type="Proteomes" id="UP000485484">
    <property type="component" value="Unassembled WGS sequence"/>
</dbReference>
<evidence type="ECO:0008006" key="4">
    <source>
        <dbReference type="Google" id="ProtNLM"/>
    </source>
</evidence>
<proteinExistence type="predicted"/>
<protein>
    <recommendedName>
        <fullName evidence="4">Periplasmic repressor CpxP</fullName>
    </recommendedName>
</protein>